<comment type="caution">
    <text evidence="4">The sequence shown here is derived from an EMBL/GenBank/DDBJ whole genome shotgun (WGS) entry which is preliminary data.</text>
</comment>
<name>A0A6A3CZZ7_HIBSY</name>
<gene>
    <name evidence="4" type="ORF">F3Y22_tig00001728pilonHSYRG00080</name>
</gene>
<dbReference type="AlphaFoldDB" id="A0A6A3CZZ7"/>
<dbReference type="PRINTS" id="PR00622">
    <property type="entry name" value="HISTONEH3"/>
</dbReference>
<dbReference type="InterPro" id="IPR007125">
    <property type="entry name" value="H2A/H2B/H3"/>
</dbReference>
<comment type="similarity">
    <text evidence="1">Belongs to the histone H3 family.</text>
</comment>
<organism evidence="4 5">
    <name type="scientific">Hibiscus syriacus</name>
    <name type="common">Rose of Sharon</name>
    <dbReference type="NCBI Taxonomy" id="106335"/>
    <lineage>
        <taxon>Eukaryota</taxon>
        <taxon>Viridiplantae</taxon>
        <taxon>Streptophyta</taxon>
        <taxon>Embryophyta</taxon>
        <taxon>Tracheophyta</taxon>
        <taxon>Spermatophyta</taxon>
        <taxon>Magnoliopsida</taxon>
        <taxon>eudicotyledons</taxon>
        <taxon>Gunneridae</taxon>
        <taxon>Pentapetalae</taxon>
        <taxon>rosids</taxon>
        <taxon>malvids</taxon>
        <taxon>Malvales</taxon>
        <taxon>Malvaceae</taxon>
        <taxon>Malvoideae</taxon>
        <taxon>Hibiscus</taxon>
    </lineage>
</organism>
<dbReference type="Gene3D" id="1.10.20.10">
    <property type="entry name" value="Histone, subunit A"/>
    <property type="match status" value="1"/>
</dbReference>
<evidence type="ECO:0000259" key="3">
    <source>
        <dbReference type="Pfam" id="PF00125"/>
    </source>
</evidence>
<dbReference type="GO" id="GO:0030527">
    <property type="term" value="F:structural constituent of chromatin"/>
    <property type="evidence" value="ECO:0007669"/>
    <property type="project" value="InterPro"/>
</dbReference>
<proteinExistence type="inferred from homology"/>
<dbReference type="GO" id="GO:0046982">
    <property type="term" value="F:protein heterodimerization activity"/>
    <property type="evidence" value="ECO:0007669"/>
    <property type="project" value="InterPro"/>
</dbReference>
<dbReference type="GO" id="GO:0003677">
    <property type="term" value="F:DNA binding"/>
    <property type="evidence" value="ECO:0007669"/>
    <property type="project" value="InterPro"/>
</dbReference>
<dbReference type="EMBL" id="VEPZ02000133">
    <property type="protein sequence ID" value="KAE8732812.1"/>
    <property type="molecule type" value="Genomic_DNA"/>
</dbReference>
<protein>
    <submittedName>
        <fullName evidence="4">Histone H3.2</fullName>
    </submittedName>
</protein>
<accession>A0A6A3CZZ7</accession>
<evidence type="ECO:0000313" key="4">
    <source>
        <dbReference type="EMBL" id="KAE8732812.1"/>
    </source>
</evidence>
<keyword evidence="2" id="KW-0007">Acetylation</keyword>
<dbReference type="Proteomes" id="UP000436088">
    <property type="component" value="Unassembled WGS sequence"/>
</dbReference>
<dbReference type="InterPro" id="IPR009072">
    <property type="entry name" value="Histone-fold"/>
</dbReference>
<keyword evidence="5" id="KW-1185">Reference proteome</keyword>
<evidence type="ECO:0000313" key="5">
    <source>
        <dbReference type="Proteomes" id="UP000436088"/>
    </source>
</evidence>
<dbReference type="GO" id="GO:0000786">
    <property type="term" value="C:nucleosome"/>
    <property type="evidence" value="ECO:0007669"/>
    <property type="project" value="InterPro"/>
</dbReference>
<feature type="domain" description="Core Histone H2A/H2B/H3" evidence="3">
    <location>
        <begin position="69"/>
        <end position="101"/>
    </location>
</feature>
<sequence>MTPQLSFQNFPHFFANQTLSSIPSSAGKLFCNGSYQANTGSTYAASYEGHSEISTDNRGVKKPHRFRAGTVALREIRKYQKSIELLIRKLPFQSLAREIAQYLKQI</sequence>
<dbReference type="Pfam" id="PF00125">
    <property type="entry name" value="Histone"/>
    <property type="match status" value="1"/>
</dbReference>
<reference evidence="4" key="1">
    <citation type="submission" date="2019-09" db="EMBL/GenBank/DDBJ databases">
        <title>Draft genome information of white flower Hibiscus syriacus.</title>
        <authorList>
            <person name="Kim Y.-M."/>
        </authorList>
    </citation>
    <scope>NUCLEOTIDE SEQUENCE [LARGE SCALE GENOMIC DNA]</scope>
    <source>
        <strain evidence="4">YM2019G1</strain>
    </source>
</reference>
<dbReference type="SUPFAM" id="SSF47113">
    <property type="entry name" value="Histone-fold"/>
    <property type="match status" value="1"/>
</dbReference>
<dbReference type="InterPro" id="IPR000164">
    <property type="entry name" value="Histone_H3/CENP-A"/>
</dbReference>
<evidence type="ECO:0000256" key="1">
    <source>
        <dbReference type="ARBA" id="ARBA00010343"/>
    </source>
</evidence>
<evidence type="ECO:0000256" key="2">
    <source>
        <dbReference type="ARBA" id="ARBA00022990"/>
    </source>
</evidence>
<dbReference type="PANTHER" id="PTHR11426">
    <property type="entry name" value="HISTONE H3"/>
    <property type="match status" value="1"/>
</dbReference>